<reference evidence="2" key="1">
    <citation type="journal article" date="2015" name="Genome Biol. Evol.">
        <title>Organellar Genomes of White Spruce (Picea glauca): Assembly and Annotation.</title>
        <authorList>
            <person name="Jackman S.D."/>
            <person name="Warren R.L."/>
            <person name="Gibb E.A."/>
            <person name="Vandervalk B.P."/>
            <person name="Mohamadi H."/>
            <person name="Chu J."/>
            <person name="Raymond A."/>
            <person name="Pleasance S."/>
            <person name="Coope R."/>
            <person name="Wildung M.R."/>
            <person name="Ritland C.E."/>
            <person name="Bousquet J."/>
            <person name="Jones S.J."/>
            <person name="Bohlmann J."/>
            <person name="Birol I."/>
        </authorList>
    </citation>
    <scope>NUCLEOTIDE SEQUENCE [LARGE SCALE GENOMIC DNA]</scope>
    <source>
        <tissue evidence="2">Flushing bud</tissue>
    </source>
</reference>
<name>A0A101M4T8_PICGL</name>
<accession>A0A101M4T8</accession>
<dbReference type="EMBL" id="LKAM01000001">
    <property type="protein sequence ID" value="KUM50897.1"/>
    <property type="molecule type" value="Genomic_DNA"/>
</dbReference>
<protein>
    <submittedName>
        <fullName evidence="2">Uncharacterized protein</fullName>
    </submittedName>
</protein>
<geneLocation type="mitochondrion" evidence="2"/>
<proteinExistence type="predicted"/>
<keyword evidence="2" id="KW-0496">Mitochondrion</keyword>
<dbReference type="AlphaFoldDB" id="A0A101M4T8"/>
<feature type="transmembrane region" description="Helical" evidence="1">
    <location>
        <begin position="20"/>
        <end position="37"/>
    </location>
</feature>
<evidence type="ECO:0000313" key="2">
    <source>
        <dbReference type="EMBL" id="KUM50897.1"/>
    </source>
</evidence>
<keyword evidence="1" id="KW-0472">Membrane</keyword>
<organism evidence="2">
    <name type="scientific">Picea glauca</name>
    <name type="common">White spruce</name>
    <name type="synonym">Pinus glauca</name>
    <dbReference type="NCBI Taxonomy" id="3330"/>
    <lineage>
        <taxon>Eukaryota</taxon>
        <taxon>Viridiplantae</taxon>
        <taxon>Streptophyta</taxon>
        <taxon>Embryophyta</taxon>
        <taxon>Tracheophyta</taxon>
        <taxon>Spermatophyta</taxon>
        <taxon>Pinopsida</taxon>
        <taxon>Pinidae</taxon>
        <taxon>Conifers I</taxon>
        <taxon>Pinales</taxon>
        <taxon>Pinaceae</taxon>
        <taxon>Picea</taxon>
    </lineage>
</organism>
<keyword evidence="1" id="KW-1133">Transmembrane helix</keyword>
<comment type="caution">
    <text evidence="2">The sequence shown here is derived from an EMBL/GenBank/DDBJ whole genome shotgun (WGS) entry which is preliminary data.</text>
</comment>
<gene>
    <name evidence="2" type="ORF">ABT39_MTgene743</name>
</gene>
<keyword evidence="1" id="KW-0812">Transmembrane</keyword>
<evidence type="ECO:0000256" key="1">
    <source>
        <dbReference type="SAM" id="Phobius"/>
    </source>
</evidence>
<sequence length="45" mass="5285">MLRNILSTVMFVKGLESLFYSLNYLLLTLTFSLTLTFREPILFPQ</sequence>